<evidence type="ECO:0000256" key="2">
    <source>
        <dbReference type="ARBA" id="ARBA00006402"/>
    </source>
</evidence>
<dbReference type="Pfam" id="PF00512">
    <property type="entry name" value="HisKA"/>
    <property type="match status" value="1"/>
</dbReference>
<dbReference type="Gene3D" id="3.30.450.20">
    <property type="entry name" value="PAS domain"/>
    <property type="match status" value="1"/>
</dbReference>
<dbReference type="Gene3D" id="1.10.287.130">
    <property type="match status" value="1"/>
</dbReference>
<keyword evidence="10" id="KW-0067">ATP-binding</keyword>
<dbReference type="InterPro" id="IPR003661">
    <property type="entry name" value="HisK_dim/P_dom"/>
</dbReference>
<dbReference type="EC" id="2.7.13.3" evidence="3"/>
<dbReference type="GO" id="GO:0000155">
    <property type="term" value="F:phosphorelay sensor kinase activity"/>
    <property type="evidence" value="ECO:0007669"/>
    <property type="project" value="InterPro"/>
</dbReference>
<proteinExistence type="inferred from homology"/>
<evidence type="ECO:0000256" key="11">
    <source>
        <dbReference type="ARBA" id="ARBA00022991"/>
    </source>
</evidence>
<reference evidence="16 17" key="1">
    <citation type="submission" date="2019-12" db="EMBL/GenBank/DDBJ databases">
        <title>Litoreibacter badius sp. nov., a novel bacteriochlorophyll a-containing bacterium in the genus Litoreibacter.</title>
        <authorList>
            <person name="Kanamuro M."/>
            <person name="Takabe Y."/>
            <person name="Mori K."/>
            <person name="Takaichi S."/>
            <person name="Hanada S."/>
        </authorList>
    </citation>
    <scope>NUCLEOTIDE SEQUENCE [LARGE SCALE GENOMIC DNA]</scope>
    <source>
        <strain evidence="16 17">K6</strain>
    </source>
</reference>
<sequence length="780" mass="86097">MGLHGGASHLTGKAVRRTRLCTAMDYTRDDLNTCDLEQVHLIGSIQPIGCLIVADVASGRITHLSENVETELGWPLDTLLDAPLAVLLGEAGQQDLMHEAVRLPGDMLVQPRTTYLKHPDGGEDTRVTHLTHLAADHLYLEIFLNDISGRRPDNQYEMRQHAINALRTLDSVEDFSETAVRVLRATTGYARVMCYKFHSDGHGEVIAEDTDLENRYLGLHYPATDIPQPARRQFSLNKVRIIANVQDVPVGIRAADRGAGQLDLSFSKLRAVSPIHLKYLSNMGVDATLVLPLMVEEQLWGLLVCHHDGPKSLSAIELHAAELTAQVVELFFESIIRTERDRWVIKAQELAFDLSKPGSANVDLAEIAESLGTRFQLDAVAARINDQWLPLWNWSGGEADFRKLHQACADGVFVTDKLSDFMDLPEDVARQVSGCAFLSIDADRDEYFVLARQEFRRNVAWAGAPTKPTGYDTEGRPILEPRASFGRWSEQVLGKCRPFSANDTLAFGVIVQSLRALIASRRAISLTTAKRELEEMQSELRNQLLNTARSASLGELAAAIAHELNQPLTSISNFVSASRILLSNDETSERGRVIDLMDNAVSEAQRAGQIVHHLRNLMRPGFERRVDFDVKTMLEQAARLALTSSKQGGVELDLDISDTLPMIYGDKVQLEQVVFNLVRNAVEAMEGHPDRKLTVSADLKSPHLLQVIVEDTGPGIAPEFVPTLFEAFRTSKAGGMGIGLSLCRSTVEAHNGQIWGENTGTGARFGFTIPTSGKESSDER</sequence>
<dbReference type="InterPro" id="IPR005467">
    <property type="entry name" value="His_kinase_dom"/>
</dbReference>
<dbReference type="SUPFAM" id="SSF55874">
    <property type="entry name" value="ATPase domain of HSP90 chaperone/DNA topoisomerase II/histidine kinase"/>
    <property type="match status" value="1"/>
</dbReference>
<keyword evidence="12" id="KW-0902">Two-component regulatory system</keyword>
<evidence type="ECO:0000256" key="6">
    <source>
        <dbReference type="ARBA" id="ARBA00022606"/>
    </source>
</evidence>
<evidence type="ECO:0000256" key="10">
    <source>
        <dbReference type="ARBA" id="ARBA00022840"/>
    </source>
</evidence>
<dbReference type="GO" id="GO:0009584">
    <property type="term" value="P:detection of visible light"/>
    <property type="evidence" value="ECO:0007669"/>
    <property type="project" value="InterPro"/>
</dbReference>
<dbReference type="PANTHER" id="PTHR43065:SF10">
    <property type="entry name" value="PEROXIDE STRESS-ACTIVATED HISTIDINE KINASE MAK3"/>
    <property type="match status" value="1"/>
</dbReference>
<dbReference type="InterPro" id="IPR003018">
    <property type="entry name" value="GAF"/>
</dbReference>
<dbReference type="SMART" id="SM00065">
    <property type="entry name" value="GAF"/>
    <property type="match status" value="1"/>
</dbReference>
<evidence type="ECO:0000259" key="15">
    <source>
        <dbReference type="PROSITE" id="PS50109"/>
    </source>
</evidence>
<feature type="domain" description="Histidine kinase" evidence="15">
    <location>
        <begin position="559"/>
        <end position="773"/>
    </location>
</feature>
<evidence type="ECO:0000256" key="12">
    <source>
        <dbReference type="ARBA" id="ARBA00023012"/>
    </source>
</evidence>
<evidence type="ECO:0000256" key="9">
    <source>
        <dbReference type="ARBA" id="ARBA00022777"/>
    </source>
</evidence>
<dbReference type="InterPro" id="IPR043150">
    <property type="entry name" value="Phytochrome_PHY_sf"/>
</dbReference>
<evidence type="ECO:0000259" key="14">
    <source>
        <dbReference type="PROSITE" id="PS50046"/>
    </source>
</evidence>
<dbReference type="PROSITE" id="PS50046">
    <property type="entry name" value="PHYTOCHROME_2"/>
    <property type="match status" value="1"/>
</dbReference>
<dbReference type="GO" id="GO:0006355">
    <property type="term" value="P:regulation of DNA-templated transcription"/>
    <property type="evidence" value="ECO:0007669"/>
    <property type="project" value="InterPro"/>
</dbReference>
<dbReference type="GO" id="GO:0005524">
    <property type="term" value="F:ATP binding"/>
    <property type="evidence" value="ECO:0007669"/>
    <property type="project" value="UniProtKB-KW"/>
</dbReference>
<dbReference type="PRINTS" id="PR00344">
    <property type="entry name" value="BCTRLSENSOR"/>
</dbReference>
<dbReference type="PROSITE" id="PS50109">
    <property type="entry name" value="HIS_KIN"/>
    <property type="match status" value="1"/>
</dbReference>
<keyword evidence="6" id="KW-0716">Sensory transduction</keyword>
<evidence type="ECO:0000256" key="5">
    <source>
        <dbReference type="ARBA" id="ARBA00022553"/>
    </source>
</evidence>
<dbReference type="AlphaFoldDB" id="A0A6N6JKG6"/>
<dbReference type="Proteomes" id="UP000436822">
    <property type="component" value="Unassembled WGS sequence"/>
</dbReference>
<dbReference type="CDD" id="cd00082">
    <property type="entry name" value="HisKA"/>
    <property type="match status" value="1"/>
</dbReference>
<evidence type="ECO:0000256" key="3">
    <source>
        <dbReference type="ARBA" id="ARBA00012438"/>
    </source>
</evidence>
<dbReference type="InterPro" id="IPR036097">
    <property type="entry name" value="HisK_dim/P_sf"/>
</dbReference>
<dbReference type="InterPro" id="IPR003594">
    <property type="entry name" value="HATPase_dom"/>
</dbReference>
<dbReference type="Gene3D" id="3.30.450.270">
    <property type="match status" value="1"/>
</dbReference>
<gene>
    <name evidence="16" type="primary">bphP</name>
    <name evidence="16" type="ORF">KIN_34240</name>
</gene>
<comment type="similarity">
    <text evidence="2">In the N-terminal section; belongs to the phytochrome family.</text>
</comment>
<comment type="catalytic activity">
    <reaction evidence="1">
        <text>ATP + protein L-histidine = ADP + protein N-phospho-L-histidine.</text>
        <dbReference type="EC" id="2.7.13.3"/>
    </reaction>
</comment>
<dbReference type="PANTHER" id="PTHR43065">
    <property type="entry name" value="SENSOR HISTIDINE KINASE"/>
    <property type="match status" value="1"/>
</dbReference>
<keyword evidence="11" id="KW-0157">Chromophore</keyword>
<name>A0A6N6JKG6_9RHOB</name>
<feature type="domain" description="Phytochrome chromophore attachment site" evidence="14">
    <location>
        <begin position="171"/>
        <end position="321"/>
    </location>
</feature>
<evidence type="ECO:0000256" key="7">
    <source>
        <dbReference type="ARBA" id="ARBA00022679"/>
    </source>
</evidence>
<dbReference type="SMART" id="SM00388">
    <property type="entry name" value="HisKA"/>
    <property type="match status" value="1"/>
</dbReference>
<protein>
    <recommendedName>
        <fullName evidence="3">histidine kinase</fullName>
        <ecNumber evidence="3">2.7.13.3</ecNumber>
    </recommendedName>
</protein>
<dbReference type="SUPFAM" id="SSF47384">
    <property type="entry name" value="Homodimeric domain of signal transducing histidine kinase"/>
    <property type="match status" value="1"/>
</dbReference>
<keyword evidence="5" id="KW-0597">Phosphoprotein</keyword>
<dbReference type="InterPro" id="IPR004358">
    <property type="entry name" value="Sig_transdc_His_kin-like_C"/>
</dbReference>
<dbReference type="InterPro" id="IPR016132">
    <property type="entry name" value="Phyto_chromo_attachment"/>
</dbReference>
<dbReference type="SUPFAM" id="SSF55785">
    <property type="entry name" value="PYP-like sensor domain (PAS domain)"/>
    <property type="match status" value="1"/>
</dbReference>
<evidence type="ECO:0000313" key="16">
    <source>
        <dbReference type="EMBL" id="GFE66350.1"/>
    </source>
</evidence>
<dbReference type="SMART" id="SM00387">
    <property type="entry name" value="HATPase_c"/>
    <property type="match status" value="1"/>
</dbReference>
<dbReference type="InterPro" id="IPR029016">
    <property type="entry name" value="GAF-like_dom_sf"/>
</dbReference>
<dbReference type="InterPro" id="IPR035965">
    <property type="entry name" value="PAS-like_dom_sf"/>
</dbReference>
<dbReference type="Gene3D" id="3.30.450.40">
    <property type="match status" value="1"/>
</dbReference>
<keyword evidence="13" id="KW-0675">Receptor</keyword>
<dbReference type="Gene3D" id="3.30.565.10">
    <property type="entry name" value="Histidine kinase-like ATPase, C-terminal domain"/>
    <property type="match status" value="1"/>
</dbReference>
<evidence type="ECO:0000256" key="4">
    <source>
        <dbReference type="ARBA" id="ARBA00022543"/>
    </source>
</evidence>
<keyword evidence="8" id="KW-0547">Nucleotide-binding</keyword>
<keyword evidence="4" id="KW-0600">Photoreceptor protein</keyword>
<keyword evidence="17" id="KW-1185">Reference proteome</keyword>
<dbReference type="SUPFAM" id="SSF55781">
    <property type="entry name" value="GAF domain-like"/>
    <property type="match status" value="2"/>
</dbReference>
<dbReference type="InterPro" id="IPR036890">
    <property type="entry name" value="HATPase_C_sf"/>
</dbReference>
<dbReference type="InterPro" id="IPR013515">
    <property type="entry name" value="Phytochrome_cen-reg"/>
</dbReference>
<comment type="caution">
    <text evidence="16">The sequence shown here is derived from an EMBL/GenBank/DDBJ whole genome shotgun (WGS) entry which is preliminary data.</text>
</comment>
<accession>A0A6N6JKG6</accession>
<evidence type="ECO:0000256" key="13">
    <source>
        <dbReference type="ARBA" id="ARBA00023170"/>
    </source>
</evidence>
<keyword evidence="7" id="KW-0808">Transferase</keyword>
<organism evidence="16 17">
    <name type="scientific">Litoreibacter roseus</name>
    <dbReference type="NCBI Taxonomy" id="2601869"/>
    <lineage>
        <taxon>Bacteria</taxon>
        <taxon>Pseudomonadati</taxon>
        <taxon>Pseudomonadota</taxon>
        <taxon>Alphaproteobacteria</taxon>
        <taxon>Rhodobacterales</taxon>
        <taxon>Roseobacteraceae</taxon>
        <taxon>Litoreibacter</taxon>
    </lineage>
</organism>
<dbReference type="GO" id="GO:0009881">
    <property type="term" value="F:photoreceptor activity"/>
    <property type="evidence" value="ECO:0007669"/>
    <property type="project" value="UniProtKB-KW"/>
</dbReference>
<dbReference type="InterPro" id="IPR013654">
    <property type="entry name" value="PAS_2"/>
</dbReference>
<evidence type="ECO:0000256" key="1">
    <source>
        <dbReference type="ARBA" id="ARBA00000085"/>
    </source>
</evidence>
<dbReference type="Pfam" id="PF01590">
    <property type="entry name" value="GAF"/>
    <property type="match status" value="1"/>
</dbReference>
<dbReference type="EMBL" id="BLJE01000004">
    <property type="protein sequence ID" value="GFE66350.1"/>
    <property type="molecule type" value="Genomic_DNA"/>
</dbReference>
<evidence type="ECO:0000313" key="17">
    <source>
        <dbReference type="Proteomes" id="UP000436822"/>
    </source>
</evidence>
<dbReference type="Pfam" id="PF08446">
    <property type="entry name" value="PAS_2"/>
    <property type="match status" value="1"/>
</dbReference>
<evidence type="ECO:0000256" key="8">
    <source>
        <dbReference type="ARBA" id="ARBA00022741"/>
    </source>
</evidence>
<keyword evidence="9 16" id="KW-0418">Kinase</keyword>
<dbReference type="Pfam" id="PF00360">
    <property type="entry name" value="PHY"/>
    <property type="match status" value="1"/>
</dbReference>
<dbReference type="Pfam" id="PF02518">
    <property type="entry name" value="HATPase_c"/>
    <property type="match status" value="1"/>
</dbReference>